<dbReference type="Proteomes" id="UP000494206">
    <property type="component" value="Unassembled WGS sequence"/>
</dbReference>
<keyword evidence="9" id="KW-0175">Coiled coil</keyword>
<keyword evidence="13" id="KW-1185">Reference proteome</keyword>
<feature type="coiled-coil region" evidence="9">
    <location>
        <begin position="67"/>
        <end position="129"/>
    </location>
</feature>
<keyword evidence="7" id="KW-0472">Membrane</keyword>
<keyword evidence="5" id="KW-0256">Endoplasmic reticulum</keyword>
<keyword evidence="4" id="KW-0812">Transmembrane</keyword>
<accession>A0A8S1EFG5</accession>
<dbReference type="Pfam" id="PF09258">
    <property type="entry name" value="Glyco_transf_64"/>
    <property type="match status" value="1"/>
</dbReference>
<evidence type="ECO:0000259" key="10">
    <source>
        <dbReference type="Pfam" id="PF03016"/>
    </source>
</evidence>
<dbReference type="SUPFAM" id="SSF53448">
    <property type="entry name" value="Nucleotide-diphospho-sugar transferases"/>
    <property type="match status" value="1"/>
</dbReference>
<dbReference type="InterPro" id="IPR004263">
    <property type="entry name" value="Exostosin"/>
</dbReference>
<organism evidence="12 13">
    <name type="scientific">Caenorhabditis bovis</name>
    <dbReference type="NCBI Taxonomy" id="2654633"/>
    <lineage>
        <taxon>Eukaryota</taxon>
        <taxon>Metazoa</taxon>
        <taxon>Ecdysozoa</taxon>
        <taxon>Nematoda</taxon>
        <taxon>Chromadorea</taxon>
        <taxon>Rhabditida</taxon>
        <taxon>Rhabditina</taxon>
        <taxon>Rhabditomorpha</taxon>
        <taxon>Rhabditoidea</taxon>
        <taxon>Rhabditidae</taxon>
        <taxon>Peloderinae</taxon>
        <taxon>Caenorhabditis</taxon>
    </lineage>
</organism>
<evidence type="ECO:0000256" key="3">
    <source>
        <dbReference type="ARBA" id="ARBA00022679"/>
    </source>
</evidence>
<feature type="domain" description="Exostosin GT47" evidence="10">
    <location>
        <begin position="305"/>
        <end position="399"/>
    </location>
</feature>
<dbReference type="Gene3D" id="3.90.550.10">
    <property type="entry name" value="Spore Coat Polysaccharide Biosynthesis Protein SpsA, Chain A"/>
    <property type="match status" value="1"/>
</dbReference>
<keyword evidence="8" id="KW-1015">Disulfide bond</keyword>
<name>A0A8S1EFG5_9PELO</name>
<keyword evidence="3" id="KW-0808">Transferase</keyword>
<evidence type="ECO:0000256" key="7">
    <source>
        <dbReference type="ARBA" id="ARBA00023136"/>
    </source>
</evidence>
<dbReference type="InterPro" id="IPR015338">
    <property type="entry name" value="GT64_dom"/>
</dbReference>
<dbReference type="PANTHER" id="PTHR48261">
    <property type="entry name" value="ACETYLGLUCOSAMINYLTRANSFERASE"/>
    <property type="match status" value="1"/>
</dbReference>
<evidence type="ECO:0000256" key="8">
    <source>
        <dbReference type="ARBA" id="ARBA00023157"/>
    </source>
</evidence>
<comment type="caution">
    <text evidence="12">The sequence shown here is derived from an EMBL/GenBank/DDBJ whole genome shotgun (WGS) entry which is preliminary data.</text>
</comment>
<comment type="similarity">
    <text evidence="2">Belongs to the glycosyltransferase 47 family.</text>
</comment>
<dbReference type="GO" id="GO:0016757">
    <property type="term" value="F:glycosyltransferase activity"/>
    <property type="evidence" value="ECO:0007669"/>
    <property type="project" value="InterPro"/>
</dbReference>
<evidence type="ECO:0000256" key="1">
    <source>
        <dbReference type="ARBA" id="ARBA00004648"/>
    </source>
</evidence>
<evidence type="ECO:0000313" key="12">
    <source>
        <dbReference type="EMBL" id="CAB3402421.1"/>
    </source>
</evidence>
<protein>
    <submittedName>
        <fullName evidence="12">Uncharacterized protein</fullName>
    </submittedName>
</protein>
<dbReference type="InterPro" id="IPR029044">
    <property type="entry name" value="Nucleotide-diphossugar_trans"/>
</dbReference>
<comment type="subcellular location">
    <subcellularLocation>
        <location evidence="1">Endoplasmic reticulum membrane</location>
        <topology evidence="1">Single-pass type II membrane protein</topology>
    </subcellularLocation>
</comment>
<dbReference type="AlphaFoldDB" id="A0A8S1EFG5"/>
<dbReference type="GO" id="GO:0015012">
    <property type="term" value="P:heparan sulfate proteoglycan biosynthetic process"/>
    <property type="evidence" value="ECO:0007669"/>
    <property type="project" value="UniProtKB-ARBA"/>
</dbReference>
<evidence type="ECO:0000256" key="6">
    <source>
        <dbReference type="ARBA" id="ARBA00022989"/>
    </source>
</evidence>
<reference evidence="12 13" key="1">
    <citation type="submission" date="2020-04" db="EMBL/GenBank/DDBJ databases">
        <authorList>
            <person name="Laetsch R D."/>
            <person name="Stevens L."/>
            <person name="Kumar S."/>
            <person name="Blaxter L. M."/>
        </authorList>
    </citation>
    <scope>NUCLEOTIDE SEQUENCE [LARGE SCALE GENOMIC DNA]</scope>
</reference>
<evidence type="ECO:0000256" key="9">
    <source>
        <dbReference type="SAM" id="Coils"/>
    </source>
</evidence>
<evidence type="ECO:0000256" key="4">
    <source>
        <dbReference type="ARBA" id="ARBA00022692"/>
    </source>
</evidence>
<dbReference type="GO" id="GO:0005789">
    <property type="term" value="C:endoplasmic reticulum membrane"/>
    <property type="evidence" value="ECO:0007669"/>
    <property type="project" value="UniProtKB-SubCell"/>
</dbReference>
<dbReference type="Pfam" id="PF03016">
    <property type="entry name" value="Exostosin_GT47"/>
    <property type="match status" value="1"/>
</dbReference>
<dbReference type="OrthoDB" id="5954868at2759"/>
<gene>
    <name evidence="12" type="ORF">CBOVIS_LOCUS5042</name>
</gene>
<dbReference type="EMBL" id="CADEPM010000003">
    <property type="protein sequence ID" value="CAB3402421.1"/>
    <property type="molecule type" value="Genomic_DNA"/>
</dbReference>
<feature type="domain" description="Glycosyl transferase 64" evidence="11">
    <location>
        <begin position="566"/>
        <end position="804"/>
    </location>
</feature>
<proteinExistence type="inferred from homology"/>
<evidence type="ECO:0000256" key="2">
    <source>
        <dbReference type="ARBA" id="ARBA00010271"/>
    </source>
</evidence>
<evidence type="ECO:0000256" key="5">
    <source>
        <dbReference type="ARBA" id="ARBA00022824"/>
    </source>
</evidence>
<keyword evidence="6" id="KW-1133">Transmembrane helix</keyword>
<dbReference type="PANTHER" id="PTHR48261:SF4">
    <property type="entry name" value="EXOSTOSIN LIKE GLYCOSYLTRANSFERASE 3"/>
    <property type="match status" value="1"/>
</dbReference>
<sequence length="819" mass="95022">MKFRNNEFRVRSFSIRQIALVILVIFVLSSIALYNHAFSEQNQSLRKIENIDDYDAACSGYSYGRIIREQKRILESVRQELGEFQAKLEEIRTIQDEIQRLIPQKQLELSSIEGEIEAAQRQLQELRENRNVRVFLPLSPVFSQNVKTEIVAPSTIVSIEDTIDFRRCSISSFMPVFVDLITFGKMEMEWKNAFESVLLTPVKDANSSCITIKITNGKHTINENTIENTVIFNVGTSINATNSRVIFAQSSNLRPNVDFAISTDQPLFNVPSILPYSRSIFFTLIIEERAVNEDDLQKIRESARRSNDVIRIIECTDESDACEESSSIRDEIFKSTMFCFLMPSRSFTSRFLAALRTGCVPFVISSTAILPFQDFIDWRLASYQIASARLSEAHFIARSFTINDILEMRRKGIYYYENYLSTKQKIARTLLSALRYKLQLPTPDNRKEIFQFTASPLFNASFTAPKGFSVNQQPNYDDDFLLGPLESRVESPSYEHNFTEFQLYSYETWNLVMNPHKSLEFNIRAHEPPAEAEFYPDSSFGFRPIEPGSGVEFSRALGGNRVREQFTTVILTYERDDVLVGALQRLHNLPYLNKVIVIWNNIHRAPSDSWPSLHVPVEFIHVSENSLNNRFIPWDRIETEAVFSIDDDIDLMQQEIILAFRVWRENRDRIVGFPARYHARYGDSMFYNSNHTCQLSIILTGAAFLHKNYLRAYTEDMPKSIREHVDKVTNCEDIAMNYLVAHITRKPPIKTTSRWTLRCPGCTENLSQSDSHFNKRHECMRLFTKIYGYNPLRFSQFRADSILFKTRLPQQHQKCFKYV</sequence>
<evidence type="ECO:0000259" key="11">
    <source>
        <dbReference type="Pfam" id="PF09258"/>
    </source>
</evidence>
<dbReference type="InterPro" id="IPR040911">
    <property type="entry name" value="Exostosin_GT47"/>
</dbReference>
<evidence type="ECO:0000313" key="13">
    <source>
        <dbReference type="Proteomes" id="UP000494206"/>
    </source>
</evidence>